<evidence type="ECO:0000313" key="11">
    <source>
        <dbReference type="Proteomes" id="UP001244011"/>
    </source>
</evidence>
<evidence type="ECO:0000256" key="1">
    <source>
        <dbReference type="ARBA" id="ARBA00004123"/>
    </source>
</evidence>
<sequence length="665" mass="73868">MLQNHRNQISRREAPQRIRVGRRTQVACINCKERKLKCDDRVLACSNCCRNGIPCVVEDPVTKKHQPRNYLETLEQRVIFLEGLLQRTQPDGDTSVASTLTPAVEDGDGSELSISNPPQAADDVDDLASKVGMLGLNAFGSDPHYLGSSSTFAFSRLVSSYLRQTIPPGPAIGLGLSEEHAPSPSPCLLPDYDTGMKLSNAYFQNIHPQYSFLHEPTFRSWEAKLLWPLGALDSFSLEPIPSFFLYIVYAVGALLLPDCASLSQQLYLSAQIYVDHVLSLESLESIQAILCYAMYSLRSLTGPSIWKLSGMALRQCIELGYHRSVKRFSTKAKADPLQLELRKRVFWCTYGLDCAAAIHLGRPLGLALHDVDAELPLDINDSSLSEDSMSGPLGSLHTSSSDPATSMSNAIHVIRLRCLWARIHTSLYSDTASCNPDHHNYSIRVDRLRVELDDWLASAPPIRPRQGVALSIFATRDWVELNYNYCILLIYRGQLIKYKGVANAVLMECLRAAKGICHGYRHLYIGKPVNFTWGALHCLFTAGLTYLHCIWTMLPAVRVTVRYDEISNTCTDCTMVLVVMAERWKDVAPYRDMFEALASRTMAMVVGNSHEQWTLPVPSTPTLALDPDDLARWTAAIADSGMSDGIDELLSGLMGCETSPEETSI</sequence>
<dbReference type="InterPro" id="IPR036864">
    <property type="entry name" value="Zn2-C6_fun-type_DNA-bd_sf"/>
</dbReference>
<keyword evidence="6" id="KW-0804">Transcription</keyword>
<dbReference type="PROSITE" id="PS00463">
    <property type="entry name" value="ZN2_CY6_FUNGAL_1"/>
    <property type="match status" value="1"/>
</dbReference>
<dbReference type="InterPro" id="IPR052202">
    <property type="entry name" value="Yeast_MetPath_Reg"/>
</dbReference>
<dbReference type="InterPro" id="IPR001138">
    <property type="entry name" value="Zn2Cys6_DnaBD"/>
</dbReference>
<evidence type="ECO:0000256" key="7">
    <source>
        <dbReference type="ARBA" id="ARBA00023242"/>
    </source>
</evidence>
<dbReference type="SUPFAM" id="SSF57701">
    <property type="entry name" value="Zn2/Cys6 DNA-binding domain"/>
    <property type="match status" value="1"/>
</dbReference>
<evidence type="ECO:0000256" key="4">
    <source>
        <dbReference type="ARBA" id="ARBA00023015"/>
    </source>
</evidence>
<dbReference type="Proteomes" id="UP001244011">
    <property type="component" value="Unassembled WGS sequence"/>
</dbReference>
<dbReference type="Pfam" id="PF00172">
    <property type="entry name" value="Zn_clus"/>
    <property type="match status" value="1"/>
</dbReference>
<evidence type="ECO:0000256" key="2">
    <source>
        <dbReference type="ARBA" id="ARBA00022723"/>
    </source>
</evidence>
<protein>
    <submittedName>
        <fullName evidence="10">Fungal-specific transcription factor domain-containing protein</fullName>
    </submittedName>
</protein>
<dbReference type="Pfam" id="PF04082">
    <property type="entry name" value="Fungal_trans"/>
    <property type="match status" value="1"/>
</dbReference>
<dbReference type="GO" id="GO:0000981">
    <property type="term" value="F:DNA-binding transcription factor activity, RNA polymerase II-specific"/>
    <property type="evidence" value="ECO:0007669"/>
    <property type="project" value="InterPro"/>
</dbReference>
<evidence type="ECO:0000256" key="6">
    <source>
        <dbReference type="ARBA" id="ARBA00023163"/>
    </source>
</evidence>
<evidence type="ECO:0000256" key="5">
    <source>
        <dbReference type="ARBA" id="ARBA00023125"/>
    </source>
</evidence>
<keyword evidence="5" id="KW-0238">DNA-binding</keyword>
<evidence type="ECO:0000256" key="8">
    <source>
        <dbReference type="SAM" id="MobiDB-lite"/>
    </source>
</evidence>
<evidence type="ECO:0000256" key="3">
    <source>
        <dbReference type="ARBA" id="ARBA00022833"/>
    </source>
</evidence>
<dbReference type="GO" id="GO:0045944">
    <property type="term" value="P:positive regulation of transcription by RNA polymerase II"/>
    <property type="evidence" value="ECO:0007669"/>
    <property type="project" value="TreeGrafter"/>
</dbReference>
<keyword evidence="4" id="KW-0805">Transcription regulation</keyword>
<dbReference type="Gene3D" id="4.10.240.10">
    <property type="entry name" value="Zn(2)-C6 fungal-type DNA-binding domain"/>
    <property type="match status" value="1"/>
</dbReference>
<feature type="compositionally biased region" description="Polar residues" evidence="8">
    <location>
        <begin position="90"/>
        <end position="101"/>
    </location>
</feature>
<name>A0AAJ0FJ05_9PEZI</name>
<dbReference type="GeneID" id="85307983"/>
<comment type="subcellular location">
    <subcellularLocation>
        <location evidence="1">Nucleus</location>
    </subcellularLocation>
</comment>
<dbReference type="CDD" id="cd12148">
    <property type="entry name" value="fungal_TF_MHR"/>
    <property type="match status" value="1"/>
</dbReference>
<gene>
    <name evidence="10" type="ORF">QBC33DRAFT_456115</name>
</gene>
<dbReference type="PROSITE" id="PS50048">
    <property type="entry name" value="ZN2_CY6_FUNGAL_2"/>
    <property type="match status" value="1"/>
</dbReference>
<dbReference type="GO" id="GO:0043565">
    <property type="term" value="F:sequence-specific DNA binding"/>
    <property type="evidence" value="ECO:0007669"/>
    <property type="project" value="TreeGrafter"/>
</dbReference>
<keyword evidence="3" id="KW-0862">Zinc</keyword>
<dbReference type="SMART" id="SM00066">
    <property type="entry name" value="GAL4"/>
    <property type="match status" value="1"/>
</dbReference>
<feature type="domain" description="Zn(2)-C6 fungal-type" evidence="9">
    <location>
        <begin position="27"/>
        <end position="57"/>
    </location>
</feature>
<dbReference type="GO" id="GO:0008270">
    <property type="term" value="F:zinc ion binding"/>
    <property type="evidence" value="ECO:0007669"/>
    <property type="project" value="InterPro"/>
</dbReference>
<organism evidence="10 11">
    <name type="scientific">Phialemonium atrogriseum</name>
    <dbReference type="NCBI Taxonomy" id="1093897"/>
    <lineage>
        <taxon>Eukaryota</taxon>
        <taxon>Fungi</taxon>
        <taxon>Dikarya</taxon>
        <taxon>Ascomycota</taxon>
        <taxon>Pezizomycotina</taxon>
        <taxon>Sordariomycetes</taxon>
        <taxon>Sordariomycetidae</taxon>
        <taxon>Cephalothecales</taxon>
        <taxon>Cephalothecaceae</taxon>
        <taxon>Phialemonium</taxon>
    </lineage>
</organism>
<keyword evidence="11" id="KW-1185">Reference proteome</keyword>
<dbReference type="InterPro" id="IPR007219">
    <property type="entry name" value="XnlR_reg_dom"/>
</dbReference>
<keyword evidence="2" id="KW-0479">Metal-binding</keyword>
<comment type="caution">
    <text evidence="10">The sequence shown here is derived from an EMBL/GenBank/DDBJ whole genome shotgun (WGS) entry which is preliminary data.</text>
</comment>
<dbReference type="GO" id="GO:0005634">
    <property type="term" value="C:nucleus"/>
    <property type="evidence" value="ECO:0007669"/>
    <property type="project" value="UniProtKB-SubCell"/>
</dbReference>
<dbReference type="CDD" id="cd00067">
    <property type="entry name" value="GAL4"/>
    <property type="match status" value="1"/>
</dbReference>
<dbReference type="PANTHER" id="PTHR47782:SF12">
    <property type="entry name" value="ZN(II)2CYS6 TRANSCRIPTION FACTOR (EUROFUNG)"/>
    <property type="match status" value="1"/>
</dbReference>
<dbReference type="PANTHER" id="PTHR47782">
    <property type="entry name" value="ZN(II)2CYS6 TRANSCRIPTION FACTOR (EUROFUNG)-RELATED"/>
    <property type="match status" value="1"/>
</dbReference>
<proteinExistence type="predicted"/>
<feature type="region of interest" description="Disordered" evidence="8">
    <location>
        <begin position="90"/>
        <end position="112"/>
    </location>
</feature>
<dbReference type="AlphaFoldDB" id="A0AAJ0FJ05"/>
<keyword evidence="7" id="KW-0539">Nucleus</keyword>
<accession>A0AAJ0FJ05</accession>
<evidence type="ECO:0000259" key="9">
    <source>
        <dbReference type="PROSITE" id="PS50048"/>
    </source>
</evidence>
<dbReference type="EMBL" id="MU839017">
    <property type="protein sequence ID" value="KAK1764923.1"/>
    <property type="molecule type" value="Genomic_DNA"/>
</dbReference>
<dbReference type="SMART" id="SM00906">
    <property type="entry name" value="Fungal_trans"/>
    <property type="match status" value="1"/>
</dbReference>
<dbReference type="RefSeq" id="XP_060281136.1">
    <property type="nucleotide sequence ID" value="XM_060424796.1"/>
</dbReference>
<dbReference type="GO" id="GO:0006351">
    <property type="term" value="P:DNA-templated transcription"/>
    <property type="evidence" value="ECO:0007669"/>
    <property type="project" value="InterPro"/>
</dbReference>
<evidence type="ECO:0000313" key="10">
    <source>
        <dbReference type="EMBL" id="KAK1764923.1"/>
    </source>
</evidence>
<reference evidence="10" key="1">
    <citation type="submission" date="2023-06" db="EMBL/GenBank/DDBJ databases">
        <title>Genome-scale phylogeny and comparative genomics of the fungal order Sordariales.</title>
        <authorList>
            <consortium name="Lawrence Berkeley National Laboratory"/>
            <person name="Hensen N."/>
            <person name="Bonometti L."/>
            <person name="Westerberg I."/>
            <person name="Brannstrom I.O."/>
            <person name="Guillou S."/>
            <person name="Cros-Aarteil S."/>
            <person name="Calhoun S."/>
            <person name="Haridas S."/>
            <person name="Kuo A."/>
            <person name="Mondo S."/>
            <person name="Pangilinan J."/>
            <person name="Riley R."/>
            <person name="Labutti K."/>
            <person name="Andreopoulos B."/>
            <person name="Lipzen A."/>
            <person name="Chen C."/>
            <person name="Yanf M."/>
            <person name="Daum C."/>
            <person name="Ng V."/>
            <person name="Clum A."/>
            <person name="Steindorff A."/>
            <person name="Ohm R."/>
            <person name="Martin F."/>
            <person name="Silar P."/>
            <person name="Natvig D."/>
            <person name="Lalanne C."/>
            <person name="Gautier V."/>
            <person name="Ament-Velasquez S.L."/>
            <person name="Kruys A."/>
            <person name="Hutchinson M.I."/>
            <person name="Powell A.J."/>
            <person name="Barry K."/>
            <person name="Miller A.N."/>
            <person name="Grigoriev I.V."/>
            <person name="Debuchy R."/>
            <person name="Gladieux P."/>
            <person name="Thoren M.H."/>
            <person name="Johannesson H."/>
        </authorList>
    </citation>
    <scope>NUCLEOTIDE SEQUENCE</scope>
    <source>
        <strain evidence="10">8032-3</strain>
    </source>
</reference>